<name>A0A4Q8AGX5_9MICC</name>
<evidence type="ECO:0000313" key="4">
    <source>
        <dbReference type="Proteomes" id="UP000292685"/>
    </source>
</evidence>
<sequence length="534" mass="57881">MSTASILAVALLAGCGSAGAGTGGPEEGDGTLPNYVPLTFAEPDVPGINGAPDGYTQLPAEFERQFPEAPGSGGTYTAMTPLWGAVPKTDGNQYLESVNEAMGTTIDFQITDGTTYGDKLAAVLADQSNIPDWVSIPTWNFPPRFGQAVGTLFEDLTPFLAGDAVAAYPNLANIPTDAWRSCSWNGKVYGIPFPAAAGQRNAAFYRSDLLPDAELPTTAEEMLEFVEENHADGHWGSNDLWIFATAMFGVPSKWKVVDGELVHRVETQEYRDALQWMADLYATGAVHPDAVADNAADGKQRFESGDVVITADGVGAWHEALSKMRPADPEWDMAALPYFAAAGGDPVLYKSDAASMCSYLKATDDDAQIEELLDAANFLAAPFGTEENMTITNGVEGVHYELDQNNAPVKTDLGRTEVQPTFMFLVAPPEIVADPEKPDYVEARVKWQNETTLHEVEEPFYGMRVTEPNQFASLDQPFADLEKDIARGRKNMEDLDSAIETWRTSGGEELRTLYQEILDGEADEIADESAEVDE</sequence>
<dbReference type="RefSeq" id="WP_242607670.1">
    <property type="nucleotide sequence ID" value="NZ_SHLA01000001.1"/>
</dbReference>
<keyword evidence="2" id="KW-0732">Signal</keyword>
<evidence type="ECO:0000256" key="2">
    <source>
        <dbReference type="SAM" id="SignalP"/>
    </source>
</evidence>
<organism evidence="3 4">
    <name type="scientific">Zhihengliuella halotolerans</name>
    <dbReference type="NCBI Taxonomy" id="370736"/>
    <lineage>
        <taxon>Bacteria</taxon>
        <taxon>Bacillati</taxon>
        <taxon>Actinomycetota</taxon>
        <taxon>Actinomycetes</taxon>
        <taxon>Micrococcales</taxon>
        <taxon>Micrococcaceae</taxon>
        <taxon>Zhihengliuella</taxon>
    </lineage>
</organism>
<dbReference type="SUPFAM" id="SSF53850">
    <property type="entry name" value="Periplasmic binding protein-like II"/>
    <property type="match status" value="1"/>
</dbReference>
<dbReference type="AlphaFoldDB" id="A0A4Q8AGX5"/>
<evidence type="ECO:0000256" key="1">
    <source>
        <dbReference type="ARBA" id="ARBA00008520"/>
    </source>
</evidence>
<gene>
    <name evidence="3" type="ORF">EV380_3271</name>
</gene>
<dbReference type="Gene3D" id="3.40.190.10">
    <property type="entry name" value="Periplasmic binding protein-like II"/>
    <property type="match status" value="2"/>
</dbReference>
<comment type="caution">
    <text evidence="3">The sequence shown here is derived from an EMBL/GenBank/DDBJ whole genome shotgun (WGS) entry which is preliminary data.</text>
</comment>
<feature type="chain" id="PRO_5021027473" evidence="2">
    <location>
        <begin position="21"/>
        <end position="534"/>
    </location>
</feature>
<dbReference type="PANTHER" id="PTHR43649">
    <property type="entry name" value="ARABINOSE-BINDING PROTEIN-RELATED"/>
    <property type="match status" value="1"/>
</dbReference>
<proteinExistence type="inferred from homology"/>
<evidence type="ECO:0000313" key="3">
    <source>
        <dbReference type="EMBL" id="RZU63647.1"/>
    </source>
</evidence>
<protein>
    <submittedName>
        <fullName evidence="3">Carbohydrate ABC transporter substrate-binding protein (CUT1 family)</fullName>
    </submittedName>
</protein>
<dbReference type="InterPro" id="IPR050490">
    <property type="entry name" value="Bact_solute-bd_prot1"/>
</dbReference>
<reference evidence="3 4" key="1">
    <citation type="submission" date="2019-02" db="EMBL/GenBank/DDBJ databases">
        <title>Sequencing the genomes of 1000 actinobacteria strains.</title>
        <authorList>
            <person name="Klenk H.-P."/>
        </authorList>
    </citation>
    <scope>NUCLEOTIDE SEQUENCE [LARGE SCALE GENOMIC DNA]</scope>
    <source>
        <strain evidence="3 4">DSM 17364</strain>
    </source>
</reference>
<keyword evidence="4" id="KW-1185">Reference proteome</keyword>
<dbReference type="Proteomes" id="UP000292685">
    <property type="component" value="Unassembled WGS sequence"/>
</dbReference>
<dbReference type="PANTHER" id="PTHR43649:SF31">
    <property type="entry name" value="SN-GLYCEROL-3-PHOSPHATE-BINDING PERIPLASMIC PROTEIN UGPB"/>
    <property type="match status" value="1"/>
</dbReference>
<comment type="similarity">
    <text evidence="1">Belongs to the bacterial solute-binding protein 1 family.</text>
</comment>
<accession>A0A4Q8AGX5</accession>
<dbReference type="EMBL" id="SHLA01000001">
    <property type="protein sequence ID" value="RZU63647.1"/>
    <property type="molecule type" value="Genomic_DNA"/>
</dbReference>
<feature type="signal peptide" evidence="2">
    <location>
        <begin position="1"/>
        <end position="20"/>
    </location>
</feature>